<sequence length="246" mass="25167">MTRGAIGAGEAAASLGATGSAAGAAVHRFDLARTVPMPWKNGGGHTRELACWPPGAGLDTFEWRVSVASVAAPGPFSAFDGIDRHIMVLEGEGMRLTAPGAGLDRAIAQAWQPFAFAGEWAPDCALLGGAVTDFNLMLRRSRWRGALQVVHAAQHPGTAPAGLAMVLAGRWRLDGESLAPGQGLYWTAHSDMGPLRPDAAPPEGAGPAEAGGGACALAWVALEPVSESKGLHAAGSIEKIAIDLIA</sequence>
<dbReference type="InterPro" id="IPR011051">
    <property type="entry name" value="RmlC_Cupin_sf"/>
</dbReference>
<dbReference type="EMBL" id="FOMQ01000003">
    <property type="protein sequence ID" value="SFD54759.1"/>
    <property type="molecule type" value="Genomic_DNA"/>
</dbReference>
<proteinExistence type="predicted"/>
<protein>
    <recommendedName>
        <fullName evidence="3">HutD protein</fullName>
    </recommendedName>
</protein>
<dbReference type="InterPro" id="IPR014710">
    <property type="entry name" value="RmlC-like_jellyroll"/>
</dbReference>
<dbReference type="PANTHER" id="PTHR37943">
    <property type="entry name" value="PROTEIN VES"/>
    <property type="match status" value="1"/>
</dbReference>
<dbReference type="Pfam" id="PF05962">
    <property type="entry name" value="HutD"/>
    <property type="match status" value="1"/>
</dbReference>
<reference evidence="2" key="1">
    <citation type="submission" date="2016-10" db="EMBL/GenBank/DDBJ databases">
        <authorList>
            <person name="Varghese N."/>
            <person name="Submissions S."/>
        </authorList>
    </citation>
    <scope>NUCLEOTIDE SEQUENCE [LARGE SCALE GENOMIC DNA]</scope>
    <source>
        <strain evidence="2">DSM 7481</strain>
    </source>
</reference>
<accession>A0A1I1T808</accession>
<name>A0A1I1T808_9BURK</name>
<evidence type="ECO:0008006" key="3">
    <source>
        <dbReference type="Google" id="ProtNLM"/>
    </source>
</evidence>
<evidence type="ECO:0000313" key="1">
    <source>
        <dbReference type="EMBL" id="SFD54759.1"/>
    </source>
</evidence>
<dbReference type="InterPro" id="IPR010282">
    <property type="entry name" value="Uncharacterised_HutD/Ves"/>
</dbReference>
<keyword evidence="2" id="KW-1185">Reference proteome</keyword>
<gene>
    <name evidence="1" type="ORF">SAMN04489710_103195</name>
</gene>
<dbReference type="AlphaFoldDB" id="A0A1I1T808"/>
<dbReference type="SUPFAM" id="SSF51182">
    <property type="entry name" value="RmlC-like cupins"/>
    <property type="match status" value="1"/>
</dbReference>
<dbReference type="RefSeq" id="WP_245783549.1">
    <property type="nucleotide sequence ID" value="NZ_FOMQ01000003.1"/>
</dbReference>
<dbReference type="Gene3D" id="2.60.120.10">
    <property type="entry name" value="Jelly Rolls"/>
    <property type="match status" value="1"/>
</dbReference>
<dbReference type="STRING" id="32040.SAMN04489710_103195"/>
<dbReference type="Proteomes" id="UP000199517">
    <property type="component" value="Unassembled WGS sequence"/>
</dbReference>
<organism evidence="1 2">
    <name type="scientific">Paracidovorax konjaci</name>
    <dbReference type="NCBI Taxonomy" id="32040"/>
    <lineage>
        <taxon>Bacteria</taxon>
        <taxon>Pseudomonadati</taxon>
        <taxon>Pseudomonadota</taxon>
        <taxon>Betaproteobacteria</taxon>
        <taxon>Burkholderiales</taxon>
        <taxon>Comamonadaceae</taxon>
        <taxon>Paracidovorax</taxon>
    </lineage>
</organism>
<dbReference type="PANTHER" id="PTHR37943:SF1">
    <property type="entry name" value="PROTEIN VES"/>
    <property type="match status" value="1"/>
</dbReference>
<dbReference type="CDD" id="cd20293">
    <property type="entry name" value="cupin_HutD_N"/>
    <property type="match status" value="1"/>
</dbReference>
<evidence type="ECO:0000313" key="2">
    <source>
        <dbReference type="Proteomes" id="UP000199517"/>
    </source>
</evidence>